<keyword evidence="2" id="KW-1185">Reference proteome</keyword>
<dbReference type="EMBL" id="CM056741">
    <property type="protein sequence ID" value="KAJ8683331.1"/>
    <property type="molecule type" value="Genomic_DNA"/>
</dbReference>
<accession>A0ACC2PIR4</accession>
<name>A0ACC2PIR4_9HYME</name>
<sequence>MTDVHITLTCDQEDVANGPEQNPEEDRDWALGLNRVSLDLMGIWPHRDDTPRLASLRTLRVPMMIGNLIFATILPQTYALSLVYKDLPLALDNVATNIASVMATMKLILFWQNRHDLYALLKEAMDDWLVDKSTWERSVMKKQARRARIFTISGYACLLGCVANYTLLPYFGLTPRILNNITDPGMYDGRFFPMQVAFPFDSTKSPVFEVIYFFAMMGVFYDGVAFTVPDNLFGALVFHCSAQFEMLGVKMQQLLNGPLGFDINKQSLFETRLKQVVDTHIRLISFIQKVERSFNGIILSQIIGLSATGCCYGFQILDILDKEEESIPLIRFCICAGAAFTLMLQMLIYCLASEVFLEHVSFPCYTMC</sequence>
<protein>
    <submittedName>
        <fullName evidence="1">Uncharacterized protein</fullName>
    </submittedName>
</protein>
<organism evidence="1 2">
    <name type="scientific">Eretmocerus hayati</name>
    <dbReference type="NCBI Taxonomy" id="131215"/>
    <lineage>
        <taxon>Eukaryota</taxon>
        <taxon>Metazoa</taxon>
        <taxon>Ecdysozoa</taxon>
        <taxon>Arthropoda</taxon>
        <taxon>Hexapoda</taxon>
        <taxon>Insecta</taxon>
        <taxon>Pterygota</taxon>
        <taxon>Neoptera</taxon>
        <taxon>Endopterygota</taxon>
        <taxon>Hymenoptera</taxon>
        <taxon>Apocrita</taxon>
        <taxon>Proctotrupomorpha</taxon>
        <taxon>Chalcidoidea</taxon>
        <taxon>Aphelinidae</taxon>
        <taxon>Aphelininae</taxon>
        <taxon>Eretmocerus</taxon>
    </lineage>
</organism>
<evidence type="ECO:0000313" key="1">
    <source>
        <dbReference type="EMBL" id="KAJ8683331.1"/>
    </source>
</evidence>
<dbReference type="Proteomes" id="UP001239111">
    <property type="component" value="Chromosome 1"/>
</dbReference>
<proteinExistence type="predicted"/>
<gene>
    <name evidence="1" type="ORF">QAD02_019123</name>
</gene>
<evidence type="ECO:0000313" key="2">
    <source>
        <dbReference type="Proteomes" id="UP001239111"/>
    </source>
</evidence>
<reference evidence="1" key="1">
    <citation type="submission" date="2023-04" db="EMBL/GenBank/DDBJ databases">
        <title>A chromosome-level genome assembly of the parasitoid wasp Eretmocerus hayati.</title>
        <authorList>
            <person name="Zhong Y."/>
            <person name="Liu S."/>
            <person name="Liu Y."/>
        </authorList>
    </citation>
    <scope>NUCLEOTIDE SEQUENCE</scope>
    <source>
        <strain evidence="1">ZJU_SS_LIU_2023</strain>
    </source>
</reference>
<comment type="caution">
    <text evidence="1">The sequence shown here is derived from an EMBL/GenBank/DDBJ whole genome shotgun (WGS) entry which is preliminary data.</text>
</comment>